<sequence>MPCIDDIYRAGGLEPVEPFTARGAHRRSRCLECGHHLAYRLEYVLEKNGNGYGEKVCRVCFWGKWARWERQHKSELAVTLGPLLALDPVPPEVGELLAVSPEARAEVDRWWWPTERTVAMFDLLHHDLVVDTAEHNDGMSPVIVRCRLCGYESVQLPGRMGAEMQGRWCSCTSCNARNKGACAQDVALGFATRGMHLANPEPGVETVQEATCARCGTPRRVALRQLNLDQVPCYVCDGAADPQAEHRVYLFHFPAWECFKVGITNSGNDARLLEHVRNGGELIDLIPVPNRAQAHWVEAQALALVRPWPVTGEPMTRRITGWTEMWHQDAPARVDLATIAAGLPSVAPLAARPPEAYVPVDLAAPATLAPGTTVCFTGAGAGRTREQWQQDATNAGMVVTKSVSAKTTVLVVPDALTRTSKVVAARNAGVSVMDYATFANLAGI</sequence>
<keyword evidence="3" id="KW-1185">Reference proteome</keyword>
<protein>
    <recommendedName>
        <fullName evidence="1">BRCT domain-containing protein</fullName>
    </recommendedName>
</protein>
<dbReference type="EMBL" id="JACSQF010000033">
    <property type="protein sequence ID" value="MBD7982904.1"/>
    <property type="molecule type" value="Genomic_DNA"/>
</dbReference>
<dbReference type="Gene3D" id="3.40.50.10190">
    <property type="entry name" value="BRCT domain"/>
    <property type="match status" value="1"/>
</dbReference>
<dbReference type="SUPFAM" id="SSF52113">
    <property type="entry name" value="BRCT domain"/>
    <property type="match status" value="1"/>
</dbReference>
<gene>
    <name evidence="2" type="ORF">H9641_19595</name>
</gene>
<dbReference type="InterPro" id="IPR001357">
    <property type="entry name" value="BRCT_dom"/>
</dbReference>
<evidence type="ECO:0000313" key="3">
    <source>
        <dbReference type="Proteomes" id="UP000655570"/>
    </source>
</evidence>
<proteinExistence type="predicted"/>
<organism evidence="2 3">
    <name type="scientific">Oerskovia merdavium</name>
    <dbReference type="NCBI Taxonomy" id="2762227"/>
    <lineage>
        <taxon>Bacteria</taxon>
        <taxon>Bacillati</taxon>
        <taxon>Actinomycetota</taxon>
        <taxon>Actinomycetes</taxon>
        <taxon>Micrococcales</taxon>
        <taxon>Cellulomonadaceae</taxon>
        <taxon>Oerskovia</taxon>
    </lineage>
</organism>
<reference evidence="2 3" key="1">
    <citation type="submission" date="2020-08" db="EMBL/GenBank/DDBJ databases">
        <title>A Genomic Blueprint of the Chicken Gut Microbiome.</title>
        <authorList>
            <person name="Gilroy R."/>
            <person name="Ravi A."/>
            <person name="Getino M."/>
            <person name="Pursley I."/>
            <person name="Horton D.L."/>
            <person name="Alikhan N.-F."/>
            <person name="Baker D."/>
            <person name="Gharbi K."/>
            <person name="Hall N."/>
            <person name="Watson M."/>
            <person name="Adriaenssens E.M."/>
            <person name="Foster-Nyarko E."/>
            <person name="Jarju S."/>
            <person name="Secka A."/>
            <person name="Antonio M."/>
            <person name="Oren A."/>
            <person name="Chaudhuri R."/>
            <person name="La Ragione R.M."/>
            <person name="Hildebrand F."/>
            <person name="Pallen M.J."/>
        </authorList>
    </citation>
    <scope>NUCLEOTIDE SEQUENCE [LARGE SCALE GENOMIC DNA]</scope>
    <source>
        <strain evidence="2 3">Sa2CUA9</strain>
    </source>
</reference>
<evidence type="ECO:0000313" key="2">
    <source>
        <dbReference type="EMBL" id="MBD7982904.1"/>
    </source>
</evidence>
<comment type="caution">
    <text evidence="2">The sequence shown here is derived from an EMBL/GenBank/DDBJ whole genome shotgun (WGS) entry which is preliminary data.</text>
</comment>
<evidence type="ECO:0000259" key="1">
    <source>
        <dbReference type="Pfam" id="PF00533"/>
    </source>
</evidence>
<accession>A0ABR8U5U2</accession>
<name>A0ABR8U5U2_9CELL</name>
<dbReference type="RefSeq" id="WP_191806085.1">
    <property type="nucleotide sequence ID" value="NZ_JACSQF010000033.1"/>
</dbReference>
<dbReference type="Pfam" id="PF00533">
    <property type="entry name" value="BRCT"/>
    <property type="match status" value="1"/>
</dbReference>
<feature type="domain" description="BRCT" evidence="1">
    <location>
        <begin position="371"/>
        <end position="434"/>
    </location>
</feature>
<dbReference type="Proteomes" id="UP000655570">
    <property type="component" value="Unassembled WGS sequence"/>
</dbReference>
<dbReference type="InterPro" id="IPR036420">
    <property type="entry name" value="BRCT_dom_sf"/>
</dbReference>